<sequence>MTKDHRRLFLHLDVADIEAELVHGDCQRLTRGATLIGLDADLMALDAERLQRLLLAAWRHRAPKKVLGRYES</sequence>
<evidence type="ECO:0000313" key="2">
    <source>
        <dbReference type="Proteomes" id="UP000054537"/>
    </source>
</evidence>
<dbReference type="EMBL" id="JRTT01000005">
    <property type="protein sequence ID" value="KHD78318.1"/>
    <property type="molecule type" value="Genomic_DNA"/>
</dbReference>
<accession>A0A0A6UTM8</accession>
<evidence type="ECO:0000313" key="1">
    <source>
        <dbReference type="EMBL" id="KHD78318.1"/>
    </source>
</evidence>
<proteinExistence type="predicted"/>
<name>A0A0A6UTM8_ACTUT</name>
<gene>
    <name evidence="1" type="ORF">MB27_05635</name>
</gene>
<organism evidence="1 2">
    <name type="scientific">Actinoplanes utahensis</name>
    <dbReference type="NCBI Taxonomy" id="1869"/>
    <lineage>
        <taxon>Bacteria</taxon>
        <taxon>Bacillati</taxon>
        <taxon>Actinomycetota</taxon>
        <taxon>Actinomycetes</taxon>
        <taxon>Micromonosporales</taxon>
        <taxon>Micromonosporaceae</taxon>
        <taxon>Actinoplanes</taxon>
    </lineage>
</organism>
<dbReference type="Proteomes" id="UP000054537">
    <property type="component" value="Unassembled WGS sequence"/>
</dbReference>
<reference evidence="1 2" key="1">
    <citation type="submission" date="2014-10" db="EMBL/GenBank/DDBJ databases">
        <title>Draft genome sequence of Actinoplanes utahensis NRRL 12052.</title>
        <authorList>
            <person name="Velasco-Bucheli B."/>
            <person name="del Cerro C."/>
            <person name="Hormigo D."/>
            <person name="Garcia J.L."/>
            <person name="Acebal C."/>
            <person name="Arroyo M."/>
            <person name="de la Mata I."/>
        </authorList>
    </citation>
    <scope>NUCLEOTIDE SEQUENCE [LARGE SCALE GENOMIC DNA]</scope>
    <source>
        <strain evidence="1 2">NRRL 12052</strain>
    </source>
</reference>
<comment type="caution">
    <text evidence="1">The sequence shown here is derived from an EMBL/GenBank/DDBJ whole genome shotgun (WGS) entry which is preliminary data.</text>
</comment>
<protein>
    <submittedName>
        <fullName evidence="1">Uncharacterized protein</fullName>
    </submittedName>
</protein>
<dbReference type="AlphaFoldDB" id="A0A0A6UTM8"/>
<keyword evidence="2" id="KW-1185">Reference proteome</keyword>